<feature type="domain" description="Flavodoxin-like fold" evidence="3">
    <location>
        <begin position="1"/>
        <end position="203"/>
    </location>
</feature>
<dbReference type="RefSeq" id="WP_127746747.1">
    <property type="nucleotide sequence ID" value="NZ_SACN01000006.1"/>
</dbReference>
<dbReference type="GO" id="GO:0005829">
    <property type="term" value="C:cytosol"/>
    <property type="evidence" value="ECO:0007669"/>
    <property type="project" value="TreeGrafter"/>
</dbReference>
<dbReference type="Proteomes" id="UP000282971">
    <property type="component" value="Unassembled WGS sequence"/>
</dbReference>
<evidence type="ECO:0000259" key="3">
    <source>
        <dbReference type="Pfam" id="PF02525"/>
    </source>
</evidence>
<evidence type="ECO:0000256" key="1">
    <source>
        <dbReference type="ARBA" id="ARBA00006252"/>
    </source>
</evidence>
<dbReference type="InterPro" id="IPR029039">
    <property type="entry name" value="Flavoprotein-like_sf"/>
</dbReference>
<sequence>MKALIVHAHSESDSFVAAMRDVAVATLTAQGAEIAQSDLYAMGFNPVLSPADFGSRKNADHLTYALEQRANYDAGTLAPDIVAEIEKVLAADLIVFTFPVFWFSVPAILKGWIDRVFISGPFYGGRRVYGAGGLKGKKALAAFSLGGREHMFGPGSIHGELETGMLRHFLQGALGYVGFDVLEPFVAWHAPYVTHDARVAMLEALGGHVARWENLPALPMPDLTKFDDSFAPK</sequence>
<organism evidence="4 5">
    <name type="scientific">Sphingomonas crocodyli</name>
    <dbReference type="NCBI Taxonomy" id="1979270"/>
    <lineage>
        <taxon>Bacteria</taxon>
        <taxon>Pseudomonadati</taxon>
        <taxon>Pseudomonadota</taxon>
        <taxon>Alphaproteobacteria</taxon>
        <taxon>Sphingomonadales</taxon>
        <taxon>Sphingomonadaceae</taxon>
        <taxon>Sphingomonas</taxon>
    </lineage>
</organism>
<reference evidence="4 5" key="1">
    <citation type="submission" date="2019-01" db="EMBL/GenBank/DDBJ databases">
        <authorList>
            <person name="Chen W.-M."/>
        </authorList>
    </citation>
    <scope>NUCLEOTIDE SEQUENCE [LARGE SCALE GENOMIC DNA]</scope>
    <source>
        <strain evidence="4 5">CCP-7</strain>
    </source>
</reference>
<dbReference type="GO" id="GO:0003955">
    <property type="term" value="F:NAD(P)H dehydrogenase (quinone) activity"/>
    <property type="evidence" value="ECO:0007669"/>
    <property type="project" value="TreeGrafter"/>
</dbReference>
<accession>A0A437LUV9</accession>
<dbReference type="AlphaFoldDB" id="A0A437LUV9"/>
<dbReference type="SUPFAM" id="SSF52218">
    <property type="entry name" value="Flavoproteins"/>
    <property type="match status" value="1"/>
</dbReference>
<dbReference type="EMBL" id="SACN01000006">
    <property type="protein sequence ID" value="RVT89157.1"/>
    <property type="molecule type" value="Genomic_DNA"/>
</dbReference>
<dbReference type="InterPro" id="IPR003680">
    <property type="entry name" value="Flavodoxin_fold"/>
</dbReference>
<dbReference type="PANTHER" id="PTHR10204">
    <property type="entry name" value="NAD P H OXIDOREDUCTASE-RELATED"/>
    <property type="match status" value="1"/>
</dbReference>
<name>A0A437LUV9_9SPHN</name>
<comment type="caution">
    <text evidence="4">The sequence shown here is derived from an EMBL/GenBank/DDBJ whole genome shotgun (WGS) entry which is preliminary data.</text>
</comment>
<evidence type="ECO:0000313" key="4">
    <source>
        <dbReference type="EMBL" id="RVT89157.1"/>
    </source>
</evidence>
<evidence type="ECO:0000256" key="2">
    <source>
        <dbReference type="ARBA" id="ARBA00023002"/>
    </source>
</evidence>
<protein>
    <submittedName>
        <fullName evidence="4">Flavodoxin family protein</fullName>
    </submittedName>
</protein>
<dbReference type="Pfam" id="PF02525">
    <property type="entry name" value="Flavodoxin_2"/>
    <property type="match status" value="1"/>
</dbReference>
<evidence type="ECO:0000313" key="5">
    <source>
        <dbReference type="Proteomes" id="UP000282971"/>
    </source>
</evidence>
<dbReference type="Gene3D" id="3.40.50.360">
    <property type="match status" value="1"/>
</dbReference>
<keyword evidence="5" id="KW-1185">Reference proteome</keyword>
<comment type="similarity">
    <text evidence="1">Belongs to the NAD(P)H dehydrogenase (quinone) family.</text>
</comment>
<gene>
    <name evidence="4" type="ORF">EOD43_22840</name>
</gene>
<keyword evidence="2" id="KW-0560">Oxidoreductase</keyword>
<dbReference type="OrthoDB" id="9798454at2"/>
<dbReference type="InterPro" id="IPR051545">
    <property type="entry name" value="NAD(P)H_dehydrogenase_qn"/>
</dbReference>
<proteinExistence type="inferred from homology"/>
<dbReference type="PANTHER" id="PTHR10204:SF34">
    <property type="entry name" value="NAD(P)H DEHYDROGENASE [QUINONE] 1 ISOFORM 1"/>
    <property type="match status" value="1"/>
</dbReference>